<protein>
    <submittedName>
        <fullName evidence="1">Uncharacterized protein</fullName>
    </submittedName>
</protein>
<proteinExistence type="predicted"/>
<evidence type="ECO:0000313" key="1">
    <source>
        <dbReference type="EMBL" id="MCW6037965.1"/>
    </source>
</evidence>
<accession>A0ABT3L8Z1</accession>
<dbReference type="RefSeq" id="WP_265265854.1">
    <property type="nucleotide sequence ID" value="NZ_JAIHOM010000100.1"/>
</dbReference>
<comment type="caution">
    <text evidence="1">The sequence shown here is derived from an EMBL/GenBank/DDBJ whole genome shotgun (WGS) entry which is preliminary data.</text>
</comment>
<gene>
    <name evidence="1" type="ORF">K4A83_17035</name>
</gene>
<organism evidence="1 2">
    <name type="scientific">Spirulina subsalsa FACHB-351</name>
    <dbReference type="NCBI Taxonomy" id="234711"/>
    <lineage>
        <taxon>Bacteria</taxon>
        <taxon>Bacillati</taxon>
        <taxon>Cyanobacteriota</taxon>
        <taxon>Cyanophyceae</taxon>
        <taxon>Spirulinales</taxon>
        <taxon>Spirulinaceae</taxon>
        <taxon>Spirulina</taxon>
    </lineage>
</organism>
<evidence type="ECO:0000313" key="2">
    <source>
        <dbReference type="Proteomes" id="UP001526426"/>
    </source>
</evidence>
<dbReference type="Proteomes" id="UP001526426">
    <property type="component" value="Unassembled WGS sequence"/>
</dbReference>
<dbReference type="EMBL" id="JAIHOM010000100">
    <property type="protein sequence ID" value="MCW6037965.1"/>
    <property type="molecule type" value="Genomic_DNA"/>
</dbReference>
<name>A0ABT3L8Z1_9CYAN</name>
<keyword evidence="2" id="KW-1185">Reference proteome</keyword>
<reference evidence="1 2" key="1">
    <citation type="submission" date="2021-08" db="EMBL/GenBank/DDBJ databases">
        <title>Draft genome sequence of Spirulina subsalsa with high tolerance to salinity and hype-accumulation of phycocyanin.</title>
        <authorList>
            <person name="Pei H."/>
            <person name="Jiang L."/>
        </authorList>
    </citation>
    <scope>NUCLEOTIDE SEQUENCE [LARGE SCALE GENOMIC DNA]</scope>
    <source>
        <strain evidence="1 2">FACHB-351</strain>
    </source>
</reference>
<sequence>MLSETHYLIRSLQNGQYLVARPHGEIDRTGYLLLFHEHYEALSYLNTHGQDVANQFAVECLGKPQVRGLLDRWGFQGVGLVRDPLIPQIDFLRYDGMGN</sequence>